<dbReference type="EMBL" id="DUZY01000004">
    <property type="protein sequence ID" value="DAD37084.1"/>
    <property type="molecule type" value="Genomic_DNA"/>
</dbReference>
<gene>
    <name evidence="3" type="ORF">HUJ06_007725</name>
</gene>
<dbReference type="AlphaFoldDB" id="A0A822YSE7"/>
<name>A0A822YSE7_NELNU</name>
<dbReference type="PANTHER" id="PTHR33159">
    <property type="entry name" value="RPM1-INTERACTING PROTEIN 4 (RIN4) FAMILY PROTEIN"/>
    <property type="match status" value="1"/>
</dbReference>
<protein>
    <recommendedName>
        <fullName evidence="2">RIN4 pathogenic type III effector avirulence factor Avr cleavage site domain-containing protein</fullName>
    </recommendedName>
</protein>
<dbReference type="Pfam" id="PF05627">
    <property type="entry name" value="AvrRpt-cleavage"/>
    <property type="match status" value="2"/>
</dbReference>
<feature type="region of interest" description="Disordered" evidence="1">
    <location>
        <begin position="32"/>
        <end position="212"/>
    </location>
</feature>
<evidence type="ECO:0000256" key="1">
    <source>
        <dbReference type="SAM" id="MobiDB-lite"/>
    </source>
</evidence>
<organism evidence="3 4">
    <name type="scientific">Nelumbo nucifera</name>
    <name type="common">Sacred lotus</name>
    <dbReference type="NCBI Taxonomy" id="4432"/>
    <lineage>
        <taxon>Eukaryota</taxon>
        <taxon>Viridiplantae</taxon>
        <taxon>Streptophyta</taxon>
        <taxon>Embryophyta</taxon>
        <taxon>Tracheophyta</taxon>
        <taxon>Spermatophyta</taxon>
        <taxon>Magnoliopsida</taxon>
        <taxon>Proteales</taxon>
        <taxon>Nelumbonaceae</taxon>
        <taxon>Nelumbo</taxon>
    </lineage>
</organism>
<accession>A0A822YSE7</accession>
<keyword evidence="4" id="KW-1185">Reference proteome</keyword>
<sequence length="263" mass="28717">MAQRSNVPKFGNWESEGNVPYTAYFDKARKGRSTGKIINPNDPQENPDLFSDTPPVRADLPSRTGAELEGPGDEKPKHEHRSSKEDADARKVTESPEHHETEGRRAADLPHQRAGDRGVSSGETPKKVSRPVGGSDRSVEQSPLHPHYQAKAANKTGVSSPSWEKKSDHGHGLAPATPGRSRLRPRGDETFERGPAVPKFGDWDENNPASADGYTHIFNKVREEKQSGAAKVPVISTESSYSNGRLKQDKDSSVSCCCFGGRK</sequence>
<feature type="domain" description="RIN4 pathogenic type III effector avirulence factor Avr cleavage site" evidence="2">
    <location>
        <begin position="192"/>
        <end position="226"/>
    </location>
</feature>
<proteinExistence type="predicted"/>
<feature type="domain" description="RIN4 pathogenic type III effector avirulence factor Avr cleavage site" evidence="2">
    <location>
        <begin position="3"/>
        <end position="32"/>
    </location>
</feature>
<comment type="caution">
    <text evidence="3">The sequence shown here is derived from an EMBL/GenBank/DDBJ whole genome shotgun (WGS) entry which is preliminary data.</text>
</comment>
<dbReference type="InterPro" id="IPR008700">
    <property type="entry name" value="TypeIII_avirulence_cleave"/>
</dbReference>
<dbReference type="Proteomes" id="UP000607653">
    <property type="component" value="Unassembled WGS sequence"/>
</dbReference>
<evidence type="ECO:0000313" key="4">
    <source>
        <dbReference type="Proteomes" id="UP000607653"/>
    </source>
</evidence>
<dbReference type="PANTHER" id="PTHR33159:SF6">
    <property type="entry name" value="RPM1-INTERACTING PROTEIN 4"/>
    <property type="match status" value="1"/>
</dbReference>
<reference evidence="3 4" key="1">
    <citation type="journal article" date="2020" name="Mol. Biol. Evol.">
        <title>Distinct Expression and Methylation Patterns for Genes with Different Fates following a Single Whole-Genome Duplication in Flowering Plants.</title>
        <authorList>
            <person name="Shi T."/>
            <person name="Rahmani R.S."/>
            <person name="Gugger P.F."/>
            <person name="Wang M."/>
            <person name="Li H."/>
            <person name="Zhang Y."/>
            <person name="Li Z."/>
            <person name="Wang Q."/>
            <person name="Van de Peer Y."/>
            <person name="Marchal K."/>
            <person name="Chen J."/>
        </authorList>
    </citation>
    <scope>NUCLEOTIDE SEQUENCE [LARGE SCALE GENOMIC DNA]</scope>
    <source>
        <tissue evidence="3">Leaf</tissue>
    </source>
</reference>
<evidence type="ECO:0000313" key="3">
    <source>
        <dbReference type="EMBL" id="DAD37084.1"/>
    </source>
</evidence>
<dbReference type="InterPro" id="IPR040387">
    <property type="entry name" value="RIN4/NOI4"/>
</dbReference>
<feature type="compositionally biased region" description="Basic and acidic residues" evidence="1">
    <location>
        <begin position="72"/>
        <end position="116"/>
    </location>
</feature>
<evidence type="ECO:0000259" key="2">
    <source>
        <dbReference type="Pfam" id="PF05627"/>
    </source>
</evidence>